<reference evidence="3" key="2">
    <citation type="submission" date="2020-09" db="EMBL/GenBank/DDBJ databases">
        <authorList>
            <person name="Sun Q."/>
            <person name="Zhou Y."/>
        </authorList>
    </citation>
    <scope>NUCLEOTIDE SEQUENCE</scope>
    <source>
        <strain evidence="3">CGMCC 1.16067</strain>
    </source>
</reference>
<sequence length="214" mass="21935">MAEARRRSGSFGRLVVAGVASAALLALASAKVWVDHDLRVDGRTVADAPGATTDVGTLPLAGALGLLLLAAWGVLLVTRGRVRRGIGVVAVLVSLGLVACVVAGWTSLPDDVRGSVETQTGPGYDLSLRRTGWYWVAAVTSVLSTAVTAVSVVVMPRWPEMGRRYDAPATAAASARVPSPEDPDADPLAMWKAIEAGADPTDPGSAGPSRGDAT</sequence>
<evidence type="ECO:0000313" key="4">
    <source>
        <dbReference type="Proteomes" id="UP000649179"/>
    </source>
</evidence>
<proteinExistence type="predicted"/>
<reference evidence="3" key="1">
    <citation type="journal article" date="2014" name="Int. J. Syst. Evol. Microbiol.">
        <title>Complete genome sequence of Corynebacterium casei LMG S-19264T (=DSM 44701T), isolated from a smear-ripened cheese.</title>
        <authorList>
            <consortium name="US DOE Joint Genome Institute (JGI-PGF)"/>
            <person name="Walter F."/>
            <person name="Albersmeier A."/>
            <person name="Kalinowski J."/>
            <person name="Ruckert C."/>
        </authorList>
    </citation>
    <scope>NUCLEOTIDE SEQUENCE</scope>
    <source>
        <strain evidence="3">CGMCC 1.16067</strain>
    </source>
</reference>
<dbReference type="AlphaFoldDB" id="A0A917F119"/>
<keyword evidence="2" id="KW-0812">Transmembrane</keyword>
<dbReference type="EMBL" id="BMKQ01000001">
    <property type="protein sequence ID" value="GGF32155.1"/>
    <property type="molecule type" value="Genomic_DNA"/>
</dbReference>
<accession>A0A917F119</accession>
<keyword evidence="2" id="KW-0472">Membrane</keyword>
<protein>
    <recommendedName>
        <fullName evidence="5">TIGR02234 family membrane protein</fullName>
    </recommendedName>
</protein>
<gene>
    <name evidence="3" type="ORF">GCM10011519_01960</name>
</gene>
<comment type="caution">
    <text evidence="3">The sequence shown here is derived from an EMBL/GenBank/DDBJ whole genome shotgun (WGS) entry which is preliminary data.</text>
</comment>
<feature type="transmembrane region" description="Helical" evidence="2">
    <location>
        <begin position="132"/>
        <end position="155"/>
    </location>
</feature>
<evidence type="ECO:0000256" key="1">
    <source>
        <dbReference type="SAM" id="MobiDB-lite"/>
    </source>
</evidence>
<evidence type="ECO:0008006" key="5">
    <source>
        <dbReference type="Google" id="ProtNLM"/>
    </source>
</evidence>
<feature type="transmembrane region" description="Helical" evidence="2">
    <location>
        <begin position="85"/>
        <end position="105"/>
    </location>
</feature>
<dbReference type="RefSeq" id="WP_188777417.1">
    <property type="nucleotide sequence ID" value="NZ_BMKQ01000001.1"/>
</dbReference>
<keyword evidence="4" id="KW-1185">Reference proteome</keyword>
<dbReference type="InterPro" id="IPR019051">
    <property type="entry name" value="Trp_biosyn_TM_oprn/chp"/>
</dbReference>
<evidence type="ECO:0000256" key="2">
    <source>
        <dbReference type="SAM" id="Phobius"/>
    </source>
</evidence>
<dbReference type="Pfam" id="PF09534">
    <property type="entry name" value="Trp_oprn_chp"/>
    <property type="match status" value="1"/>
</dbReference>
<name>A0A917F119_9ACTN</name>
<keyword evidence="2" id="KW-1133">Transmembrane helix</keyword>
<organism evidence="3 4">
    <name type="scientific">Marmoricola endophyticus</name>
    <dbReference type="NCBI Taxonomy" id="2040280"/>
    <lineage>
        <taxon>Bacteria</taxon>
        <taxon>Bacillati</taxon>
        <taxon>Actinomycetota</taxon>
        <taxon>Actinomycetes</taxon>
        <taxon>Propionibacteriales</taxon>
        <taxon>Nocardioidaceae</taxon>
        <taxon>Marmoricola</taxon>
    </lineage>
</organism>
<dbReference type="Proteomes" id="UP000649179">
    <property type="component" value="Unassembled WGS sequence"/>
</dbReference>
<feature type="region of interest" description="Disordered" evidence="1">
    <location>
        <begin position="170"/>
        <end position="214"/>
    </location>
</feature>
<feature type="transmembrane region" description="Helical" evidence="2">
    <location>
        <begin position="58"/>
        <end position="78"/>
    </location>
</feature>
<evidence type="ECO:0000313" key="3">
    <source>
        <dbReference type="EMBL" id="GGF32155.1"/>
    </source>
</evidence>